<dbReference type="PANTHER" id="PTHR22917">
    <property type="entry name" value="HEMOPEXIN DOMAIN-CONTAINING PROTEIN"/>
    <property type="match status" value="1"/>
</dbReference>
<feature type="domain" description="SMB" evidence="4">
    <location>
        <begin position="329"/>
        <end position="371"/>
    </location>
</feature>
<feature type="compositionally biased region" description="Basic residues" evidence="2">
    <location>
        <begin position="893"/>
        <end position="906"/>
    </location>
</feature>
<evidence type="ECO:0000256" key="3">
    <source>
        <dbReference type="SAM" id="Phobius"/>
    </source>
</evidence>
<dbReference type="SMART" id="SM00201">
    <property type="entry name" value="SO"/>
    <property type="match status" value="1"/>
</dbReference>
<keyword evidence="6" id="KW-1185">Reference proteome</keyword>
<accession>A0ABN7SQ55</accession>
<feature type="transmembrane region" description="Helical" evidence="3">
    <location>
        <begin position="621"/>
        <end position="645"/>
    </location>
</feature>
<dbReference type="Proteomes" id="UP001158576">
    <property type="component" value="Chromosome 1"/>
</dbReference>
<dbReference type="InterPro" id="IPR051298">
    <property type="entry name" value="Heme_transport/Cell_adhesion"/>
</dbReference>
<feature type="region of interest" description="Disordered" evidence="2">
    <location>
        <begin position="813"/>
        <end position="870"/>
    </location>
</feature>
<name>A0ABN7SQ55_OIKDI</name>
<dbReference type="PANTHER" id="PTHR22917:SF6">
    <property type="entry name" value="EG:8D8.2 PROTEIN-RELATED"/>
    <property type="match status" value="1"/>
</dbReference>
<dbReference type="Gene3D" id="4.10.410.20">
    <property type="match status" value="1"/>
</dbReference>
<organism evidence="5 6">
    <name type="scientific">Oikopleura dioica</name>
    <name type="common">Tunicate</name>
    <dbReference type="NCBI Taxonomy" id="34765"/>
    <lineage>
        <taxon>Eukaryota</taxon>
        <taxon>Metazoa</taxon>
        <taxon>Chordata</taxon>
        <taxon>Tunicata</taxon>
        <taxon>Appendicularia</taxon>
        <taxon>Copelata</taxon>
        <taxon>Oikopleuridae</taxon>
        <taxon>Oikopleura</taxon>
    </lineage>
</organism>
<proteinExistence type="predicted"/>
<dbReference type="EMBL" id="OU015566">
    <property type="protein sequence ID" value="CAG5103458.1"/>
    <property type="molecule type" value="Genomic_DNA"/>
</dbReference>
<dbReference type="Pfam" id="PF01033">
    <property type="entry name" value="Somatomedin_B"/>
    <property type="match status" value="1"/>
</dbReference>
<dbReference type="InterPro" id="IPR036024">
    <property type="entry name" value="Somatomedin_B-like_dom_sf"/>
</dbReference>
<sequence length="1145" mass="128661">MLKYFFAAAISFSHFEAGTGQRVPSSQLYPTQKVILEKEAPQLTDPRDGRILEISAVTVPENEFIEAQENVGDQMCPVVRTSMVPSKTGLQIKPVYYTFQREDIVEVDVFANNGLVFTEFFLQAKDLKTNKTSGYWKVLDSSQEAYRCGERDLTQLLDTIRWRTPGETSKVRLQWVASFPGLPRMPEELVIIGTFRTATGNYEHTVSKTLYLRDDISLKECCEHEITDDCSQMCTAANMVDSLSMATESCKMQIHKVQRCYLTGKTKDQSDPTENEIITKTDFMRKDCCAKESIDQKCLPFCADQSVSEWPLLVGECQHTLRQVTNCWTSTSCVNRCNGQWRGDYACQCDTDCTRRGDCCPDRDMACKQSLPIELEYWKSNKVDCGYLPEFETLPEADLEKRISEATFEGPEEEPIIYGIQTDKAFVLRMTSYFFVRAKGTYKIFMMLGQRDTARVKIDNIEIFKSGCSWSELLDATIYLAGGGHQIVIEFTDTGYADQLKLAYSGPDTLRKPTQIPFERRDDILYMGPPPVVATPASTMTMAKKTTTTTAKTTTTTHELLSRPEIEHEIMSQNAVTPRYYATTKPKTEHTPFVFNPMHFPNNFQRKAKDQSEEEPKRDDLIISVVIINVVFLFIILAFGFLGFLKWRSSKNSNSTRPYNPKPSGRTTSGQQGRFAEAPSRIGSAVGSAASVTQEQLLKDLANSETKVKPKSNLMRKPSMKSTKSIISSRTVDCGVGTSPPMARKIESFDSGVGLPPYSFHVLPNQIYANHEIIPNHYETLSLKSVQPRKLSIDSECHPDTLAKLNEISEKIKSRANSRAPSVKHLSVADEIQIESSGKDASRDPGASQKIKPISTDEENEKDDVSKSVGPLATDDEIRIRKTWHEARFKKNLSMRSSKRSRRKSKHTEVSSDADNETEDDFSTIPSSHTPRFRSFSSEMMSEKPLRQASGTSFEFEDLPPPAPVPTKTITIEQPAKNSEKPLLSNFSFAPSLEANDQGGVKIGIFDAPPTPLFAKRALEFFAKKDENCLGMQAMRFPKTEAEVEIKEEHFSSLENSETEDSALGLDENSKSSDLKEKEAESLHQPSKTSLSAIQKAVSQTVTERVFDLLKEYKAPSPNQDDSKEEAKEEGNVLFERLVKKCLEA</sequence>
<feature type="compositionally biased region" description="Polar residues" evidence="2">
    <location>
        <begin position="924"/>
        <end position="940"/>
    </location>
</feature>
<feature type="compositionally biased region" description="Basic and acidic residues" evidence="2">
    <location>
        <begin position="1068"/>
        <end position="1082"/>
    </location>
</feature>
<evidence type="ECO:0000313" key="6">
    <source>
        <dbReference type="Proteomes" id="UP001158576"/>
    </source>
</evidence>
<keyword evidence="1" id="KW-1015">Disulfide bond</keyword>
<keyword evidence="3" id="KW-0472">Membrane</keyword>
<evidence type="ECO:0000259" key="4">
    <source>
        <dbReference type="PROSITE" id="PS50958"/>
    </source>
</evidence>
<evidence type="ECO:0000313" key="5">
    <source>
        <dbReference type="EMBL" id="CAG5103458.1"/>
    </source>
</evidence>
<keyword evidence="3" id="KW-0812">Transmembrane</keyword>
<reference evidence="5 6" key="1">
    <citation type="submission" date="2021-04" db="EMBL/GenBank/DDBJ databases">
        <authorList>
            <person name="Bliznina A."/>
        </authorList>
    </citation>
    <scope>NUCLEOTIDE SEQUENCE [LARGE SCALE GENOMIC DNA]</scope>
</reference>
<feature type="region of interest" description="Disordered" evidence="2">
    <location>
        <begin position="1048"/>
        <end position="1092"/>
    </location>
</feature>
<feature type="compositionally biased region" description="Acidic residues" evidence="2">
    <location>
        <begin position="912"/>
        <end position="922"/>
    </location>
</feature>
<protein>
    <submittedName>
        <fullName evidence="5">Oidioi.mRNA.OKI2018_I69.chr1.g782.t2.cds</fullName>
    </submittedName>
</protein>
<dbReference type="InterPro" id="IPR001212">
    <property type="entry name" value="Somatomedin_B_dom"/>
</dbReference>
<dbReference type="PROSITE" id="PS50958">
    <property type="entry name" value="SMB_2"/>
    <property type="match status" value="1"/>
</dbReference>
<keyword evidence="3" id="KW-1133">Transmembrane helix</keyword>
<feature type="region of interest" description="Disordered" evidence="2">
    <location>
        <begin position="651"/>
        <end position="677"/>
    </location>
</feature>
<feature type="region of interest" description="Disordered" evidence="2">
    <location>
        <begin position="893"/>
        <end position="969"/>
    </location>
</feature>
<evidence type="ECO:0000256" key="1">
    <source>
        <dbReference type="ARBA" id="ARBA00023157"/>
    </source>
</evidence>
<evidence type="ECO:0000256" key="2">
    <source>
        <dbReference type="SAM" id="MobiDB-lite"/>
    </source>
</evidence>
<gene>
    <name evidence="5" type="ORF">OKIOD_LOCUS9547</name>
</gene>
<dbReference type="SUPFAM" id="SSF90188">
    <property type="entry name" value="Somatomedin B domain"/>
    <property type="match status" value="1"/>
</dbReference>